<dbReference type="PANTHER" id="PTHR43591">
    <property type="entry name" value="METHYLTRANSFERASE"/>
    <property type="match status" value="1"/>
</dbReference>
<keyword evidence="4 5" id="KW-0949">S-adenosyl-L-methionine</keyword>
<dbReference type="HAMAP" id="MF_01813">
    <property type="entry name" value="MenG_UbiE_methyltr"/>
    <property type="match status" value="1"/>
</dbReference>
<dbReference type="PROSITE" id="PS01184">
    <property type="entry name" value="UBIE_2"/>
    <property type="match status" value="1"/>
</dbReference>
<keyword evidence="1 5" id="KW-0474">Menaquinone biosynthesis</keyword>
<comment type="pathway">
    <text evidence="5">Quinol/quinone metabolism; menaquinone biosynthesis; menaquinol from 1,4-dihydroxy-2-naphthoate: step 2/2.</text>
</comment>
<keyword evidence="3 5" id="KW-0808">Transferase</keyword>
<accession>A0A517Y6Y8</accession>
<feature type="binding site" evidence="5">
    <location>
        <position position="62"/>
    </location>
    <ligand>
        <name>S-adenosyl-L-methionine</name>
        <dbReference type="ChEBI" id="CHEBI:59789"/>
    </ligand>
</feature>
<evidence type="ECO:0000256" key="3">
    <source>
        <dbReference type="ARBA" id="ARBA00022679"/>
    </source>
</evidence>
<comment type="function">
    <text evidence="5">Methyltransferase required for the conversion of demethylmenaquinol (DMKH2) to menaquinol (MKH2).</text>
</comment>
<dbReference type="PROSITE" id="PS01183">
    <property type="entry name" value="UBIE_1"/>
    <property type="match status" value="1"/>
</dbReference>
<dbReference type="Gene3D" id="3.40.50.150">
    <property type="entry name" value="Vaccinia Virus protein VP39"/>
    <property type="match status" value="1"/>
</dbReference>
<comment type="catalytic activity">
    <reaction evidence="5">
        <text>a 2-demethylmenaquinol + S-adenosyl-L-methionine = a menaquinol + S-adenosyl-L-homocysteine + H(+)</text>
        <dbReference type="Rhea" id="RHEA:42640"/>
        <dbReference type="Rhea" id="RHEA-COMP:9539"/>
        <dbReference type="Rhea" id="RHEA-COMP:9563"/>
        <dbReference type="ChEBI" id="CHEBI:15378"/>
        <dbReference type="ChEBI" id="CHEBI:18151"/>
        <dbReference type="ChEBI" id="CHEBI:55437"/>
        <dbReference type="ChEBI" id="CHEBI:57856"/>
        <dbReference type="ChEBI" id="CHEBI:59789"/>
        <dbReference type="EC" id="2.1.1.163"/>
    </reaction>
</comment>
<feature type="binding site" evidence="5">
    <location>
        <begin position="112"/>
        <end position="113"/>
    </location>
    <ligand>
        <name>S-adenosyl-L-methionine</name>
        <dbReference type="ChEBI" id="CHEBI:59789"/>
    </ligand>
</feature>
<reference evidence="6 7" key="1">
    <citation type="submission" date="2019-02" db="EMBL/GenBank/DDBJ databases">
        <title>Deep-cultivation of Planctomycetes and their phenomic and genomic characterization uncovers novel biology.</title>
        <authorList>
            <person name="Wiegand S."/>
            <person name="Jogler M."/>
            <person name="Boedeker C."/>
            <person name="Pinto D."/>
            <person name="Vollmers J."/>
            <person name="Rivas-Marin E."/>
            <person name="Kohn T."/>
            <person name="Peeters S.H."/>
            <person name="Heuer A."/>
            <person name="Rast P."/>
            <person name="Oberbeckmann S."/>
            <person name="Bunk B."/>
            <person name="Jeske O."/>
            <person name="Meyerdierks A."/>
            <person name="Storesund J.E."/>
            <person name="Kallscheuer N."/>
            <person name="Luecker S."/>
            <person name="Lage O.M."/>
            <person name="Pohl T."/>
            <person name="Merkel B.J."/>
            <person name="Hornburger P."/>
            <person name="Mueller R.-W."/>
            <person name="Bruemmer F."/>
            <person name="Labrenz M."/>
            <person name="Spormann A.M."/>
            <person name="Op den Camp H."/>
            <person name="Overmann J."/>
            <person name="Amann R."/>
            <person name="Jetten M.S.M."/>
            <person name="Mascher T."/>
            <person name="Medema M.H."/>
            <person name="Devos D.P."/>
            <person name="Kaster A.-K."/>
            <person name="Ovreas L."/>
            <person name="Rohde M."/>
            <person name="Galperin M.Y."/>
            <person name="Jogler C."/>
        </authorList>
    </citation>
    <scope>NUCLEOTIDE SEQUENCE [LARGE SCALE GENOMIC DNA]</scope>
    <source>
        <strain evidence="6 7">ETA_A8</strain>
    </source>
</reference>
<proteinExistence type="inferred from homology"/>
<keyword evidence="7" id="KW-1185">Reference proteome</keyword>
<dbReference type="GO" id="GO:0032259">
    <property type="term" value="P:methylation"/>
    <property type="evidence" value="ECO:0007669"/>
    <property type="project" value="UniProtKB-KW"/>
</dbReference>
<comment type="caution">
    <text evidence="5">Lacks conserved residue(s) required for the propagation of feature annotation.</text>
</comment>
<dbReference type="PROSITE" id="PS51608">
    <property type="entry name" value="SAM_MT_UBIE"/>
    <property type="match status" value="1"/>
</dbReference>
<dbReference type="RefSeq" id="WP_145085854.1">
    <property type="nucleotide sequence ID" value="NZ_CP036274.1"/>
</dbReference>
<dbReference type="InterPro" id="IPR023576">
    <property type="entry name" value="UbiE/COQ5_MeTrFase_CS"/>
</dbReference>
<dbReference type="EC" id="2.1.1.163" evidence="5"/>
<protein>
    <recommendedName>
        <fullName evidence="5">Demethylmenaquinone methyltransferase</fullName>
        <ecNumber evidence="5">2.1.1.163</ecNumber>
    </recommendedName>
</protein>
<dbReference type="GO" id="GO:0043770">
    <property type="term" value="F:demethylmenaquinone methyltransferase activity"/>
    <property type="evidence" value="ECO:0007669"/>
    <property type="project" value="UniProtKB-UniRule"/>
</dbReference>
<dbReference type="EMBL" id="CP036274">
    <property type="protein sequence ID" value="QDU25999.1"/>
    <property type="molecule type" value="Genomic_DNA"/>
</dbReference>
<evidence type="ECO:0000256" key="1">
    <source>
        <dbReference type="ARBA" id="ARBA00022428"/>
    </source>
</evidence>
<organism evidence="6 7">
    <name type="scientific">Anatilimnocola aggregata</name>
    <dbReference type="NCBI Taxonomy" id="2528021"/>
    <lineage>
        <taxon>Bacteria</taxon>
        <taxon>Pseudomonadati</taxon>
        <taxon>Planctomycetota</taxon>
        <taxon>Planctomycetia</taxon>
        <taxon>Pirellulales</taxon>
        <taxon>Pirellulaceae</taxon>
        <taxon>Anatilimnocola</taxon>
    </lineage>
</organism>
<sequence length="240" mass="26929">MSTATLDKSGSRVRRMFGEIAPHYDRMNHLLSMNIDKYWRWYTVRKLNPQAGDPILDVCTGTGDLALAFHRYTKGQSPIVASDFCGEMLEIGCHKRDRAKIAAEQIEFIEADAQALPFESDRFGVVSVAFGLRNVADTDLGLRELTRVCKPGGQVAVLEFSTPTWQPFKAFYGFYFRNVLPRIGQMLARNSSAAYEYLPQSVGLFPQGKELATKMEAAGLKDVKYYTLTFGIATLYVGRK</sequence>
<dbReference type="PANTHER" id="PTHR43591:SF24">
    <property type="entry name" value="2-METHOXY-6-POLYPRENYL-1,4-BENZOQUINOL METHYLASE, MITOCHONDRIAL"/>
    <property type="match status" value="1"/>
</dbReference>
<dbReference type="CDD" id="cd02440">
    <property type="entry name" value="AdoMet_MTases"/>
    <property type="match status" value="1"/>
</dbReference>
<dbReference type="GO" id="GO:0009234">
    <property type="term" value="P:menaquinone biosynthetic process"/>
    <property type="evidence" value="ECO:0007669"/>
    <property type="project" value="UniProtKB-UniRule"/>
</dbReference>
<dbReference type="Proteomes" id="UP000315017">
    <property type="component" value="Chromosome"/>
</dbReference>
<evidence type="ECO:0000256" key="2">
    <source>
        <dbReference type="ARBA" id="ARBA00022603"/>
    </source>
</evidence>
<gene>
    <name evidence="6" type="primary">ubiE_2</name>
    <name evidence="5" type="synonym">menG</name>
    <name evidence="6" type="ORF">ETAA8_10710</name>
</gene>
<evidence type="ECO:0000313" key="6">
    <source>
        <dbReference type="EMBL" id="QDU25999.1"/>
    </source>
</evidence>
<keyword evidence="2 5" id="KW-0489">Methyltransferase</keyword>
<evidence type="ECO:0000256" key="4">
    <source>
        <dbReference type="ARBA" id="ARBA00022691"/>
    </source>
</evidence>
<dbReference type="OrthoDB" id="9808140at2"/>
<dbReference type="AlphaFoldDB" id="A0A517Y6Y8"/>
<comment type="similarity">
    <text evidence="5">Belongs to the class I-like SAM-binding methyltransferase superfamily. MenG/UbiE family.</text>
</comment>
<evidence type="ECO:0000313" key="7">
    <source>
        <dbReference type="Proteomes" id="UP000315017"/>
    </source>
</evidence>
<dbReference type="InterPro" id="IPR029063">
    <property type="entry name" value="SAM-dependent_MTases_sf"/>
</dbReference>
<name>A0A517Y6Y8_9BACT</name>
<dbReference type="NCBIfam" id="TIGR01934">
    <property type="entry name" value="MenG_MenH_UbiE"/>
    <property type="match status" value="1"/>
</dbReference>
<dbReference type="InterPro" id="IPR004033">
    <property type="entry name" value="UbiE/COQ5_MeTrFase"/>
</dbReference>
<dbReference type="Pfam" id="PF01209">
    <property type="entry name" value="Ubie_methyltran"/>
    <property type="match status" value="1"/>
</dbReference>
<evidence type="ECO:0000256" key="5">
    <source>
        <dbReference type="HAMAP-Rule" id="MF_01813"/>
    </source>
</evidence>
<feature type="binding site" evidence="5">
    <location>
        <position position="83"/>
    </location>
    <ligand>
        <name>S-adenosyl-L-methionine</name>
        <dbReference type="ChEBI" id="CHEBI:59789"/>
    </ligand>
</feature>
<dbReference type="SUPFAM" id="SSF53335">
    <property type="entry name" value="S-adenosyl-L-methionine-dependent methyltransferases"/>
    <property type="match status" value="1"/>
</dbReference>
<dbReference type="KEGG" id="aagg:ETAA8_10710"/>
<dbReference type="NCBIfam" id="NF001244">
    <property type="entry name" value="PRK00216.1-5"/>
    <property type="match status" value="1"/>
</dbReference>
<dbReference type="UniPathway" id="UPA00079">
    <property type="reaction ID" value="UER00169"/>
</dbReference>